<feature type="non-terminal residue" evidence="1">
    <location>
        <position position="1"/>
    </location>
</feature>
<dbReference type="OrthoDB" id="6126739at2759"/>
<accession>A0A7T8HNG7</accession>
<organism evidence="1 2">
    <name type="scientific">Caligus rogercresseyi</name>
    <name type="common">Sea louse</name>
    <dbReference type="NCBI Taxonomy" id="217165"/>
    <lineage>
        <taxon>Eukaryota</taxon>
        <taxon>Metazoa</taxon>
        <taxon>Ecdysozoa</taxon>
        <taxon>Arthropoda</taxon>
        <taxon>Crustacea</taxon>
        <taxon>Multicrustacea</taxon>
        <taxon>Hexanauplia</taxon>
        <taxon>Copepoda</taxon>
        <taxon>Siphonostomatoida</taxon>
        <taxon>Caligidae</taxon>
        <taxon>Caligus</taxon>
    </lineage>
</organism>
<evidence type="ECO:0000313" key="1">
    <source>
        <dbReference type="EMBL" id="QQP52755.1"/>
    </source>
</evidence>
<dbReference type="EMBL" id="CP045892">
    <property type="protein sequence ID" value="QQP52755.1"/>
    <property type="molecule type" value="Genomic_DNA"/>
</dbReference>
<keyword evidence="2" id="KW-1185">Reference proteome</keyword>
<protein>
    <submittedName>
        <fullName evidence="1">Uncharacterized protein</fullName>
    </submittedName>
</protein>
<evidence type="ECO:0000313" key="2">
    <source>
        <dbReference type="Proteomes" id="UP000595437"/>
    </source>
</evidence>
<proteinExistence type="predicted"/>
<dbReference type="AlphaFoldDB" id="A0A7T8HNG7"/>
<reference evidence="2" key="1">
    <citation type="submission" date="2021-01" db="EMBL/GenBank/DDBJ databases">
        <title>Caligus Genome Assembly.</title>
        <authorList>
            <person name="Gallardo-Escarate C."/>
        </authorList>
    </citation>
    <scope>NUCLEOTIDE SEQUENCE [LARGE SCALE GENOMIC DNA]</scope>
</reference>
<sequence length="51" mass="5708">FALVAAGLLALTFSTDNWQVIKVDRDAIWVRLLSVSSTLLALHVWGTRLIR</sequence>
<feature type="non-terminal residue" evidence="1">
    <location>
        <position position="51"/>
    </location>
</feature>
<gene>
    <name evidence="1" type="ORF">FKW44_004998</name>
</gene>
<dbReference type="Proteomes" id="UP000595437">
    <property type="component" value="Chromosome 3"/>
</dbReference>
<name>A0A7T8HNG7_CALRO</name>